<dbReference type="AlphaFoldDB" id="A0A8J4M369"/>
<dbReference type="GO" id="GO:0005975">
    <property type="term" value="P:carbohydrate metabolic process"/>
    <property type="evidence" value="ECO:0007669"/>
    <property type="project" value="InterPro"/>
</dbReference>
<dbReference type="Gene3D" id="3.20.20.80">
    <property type="entry name" value="Glycosidases"/>
    <property type="match status" value="1"/>
</dbReference>
<evidence type="ECO:0000313" key="3">
    <source>
        <dbReference type="EMBL" id="GIQ69800.1"/>
    </source>
</evidence>
<evidence type="ECO:0000259" key="2">
    <source>
        <dbReference type="Pfam" id="PF00704"/>
    </source>
</evidence>
<dbReference type="InterPro" id="IPR001223">
    <property type="entry name" value="Glyco_hydro18_cat"/>
</dbReference>
<gene>
    <name evidence="3" type="ORF">XYCOK13_26240</name>
</gene>
<evidence type="ECO:0000256" key="1">
    <source>
        <dbReference type="SAM" id="Phobius"/>
    </source>
</evidence>
<keyword evidence="4" id="KW-1185">Reference proteome</keyword>
<dbReference type="Pfam" id="PF00704">
    <property type="entry name" value="Glyco_hydro_18"/>
    <property type="match status" value="1"/>
</dbReference>
<accession>A0A8J4M369</accession>
<dbReference type="InterPro" id="IPR029070">
    <property type="entry name" value="Chitinase_insertion_sf"/>
</dbReference>
<organism evidence="3 4">
    <name type="scientific">Xylanibacillus composti</name>
    <dbReference type="NCBI Taxonomy" id="1572762"/>
    <lineage>
        <taxon>Bacteria</taxon>
        <taxon>Bacillati</taxon>
        <taxon>Bacillota</taxon>
        <taxon>Bacilli</taxon>
        <taxon>Bacillales</taxon>
        <taxon>Paenibacillaceae</taxon>
        <taxon>Xylanibacillus</taxon>
    </lineage>
</organism>
<proteinExistence type="predicted"/>
<comment type="caution">
    <text evidence="3">The sequence shown here is derived from an EMBL/GenBank/DDBJ whole genome shotgun (WGS) entry which is preliminary data.</text>
</comment>
<name>A0A8J4M369_9BACL</name>
<dbReference type="Gene3D" id="3.10.50.10">
    <property type="match status" value="1"/>
</dbReference>
<dbReference type="PANTHER" id="PTHR46066">
    <property type="entry name" value="CHITINASE DOMAIN-CONTAINING PROTEIN 1 FAMILY MEMBER"/>
    <property type="match status" value="1"/>
</dbReference>
<dbReference type="SUPFAM" id="SSF51445">
    <property type="entry name" value="(Trans)glycosidases"/>
    <property type="match status" value="1"/>
</dbReference>
<feature type="domain" description="GH18" evidence="2">
    <location>
        <begin position="135"/>
        <end position="342"/>
    </location>
</feature>
<evidence type="ECO:0000313" key="4">
    <source>
        <dbReference type="Proteomes" id="UP000677918"/>
    </source>
</evidence>
<dbReference type="InterPro" id="IPR017853">
    <property type="entry name" value="GH"/>
</dbReference>
<dbReference type="PANTHER" id="PTHR46066:SF2">
    <property type="entry name" value="CHITINASE DOMAIN-CONTAINING PROTEIN 1"/>
    <property type="match status" value="1"/>
</dbReference>
<keyword evidence="1" id="KW-1133">Transmembrane helix</keyword>
<keyword evidence="1" id="KW-0812">Transmembrane</keyword>
<keyword evidence="1" id="KW-0472">Membrane</keyword>
<dbReference type="EMBL" id="BOVK01000033">
    <property type="protein sequence ID" value="GIQ69800.1"/>
    <property type="molecule type" value="Genomic_DNA"/>
</dbReference>
<feature type="transmembrane region" description="Helical" evidence="1">
    <location>
        <begin position="12"/>
        <end position="29"/>
    </location>
</feature>
<protein>
    <recommendedName>
        <fullName evidence="2">GH18 domain-containing protein</fullName>
    </recommendedName>
</protein>
<reference evidence="3" key="1">
    <citation type="submission" date="2021-04" db="EMBL/GenBank/DDBJ databases">
        <title>Draft genome sequence of Xylanibacillus composti strain K13.</title>
        <authorList>
            <person name="Uke A."/>
            <person name="Chhe C."/>
            <person name="Baramee S."/>
            <person name="Kosugi A."/>
        </authorList>
    </citation>
    <scope>NUCLEOTIDE SEQUENCE</scope>
    <source>
        <strain evidence="3">K13</strain>
    </source>
</reference>
<sequence length="356" mass="39232">MGTRLRIKTKVISWLAAAAVLGGIALYIYKLDSSPDLPLSVSAWVVDWQLESGLQDYQAVADHLDSLHMFALYYDDKDGLTFTPALAAALSEMASGGAVPLQDRDGIGPEVYLTVVNDVWLEDGTSVQKDSELVTRLAATPQSRSKHVQELVAVVLEHGFDGLEIDYERIAEEDWERLEAFFAELQAELEVHGKSLRVILEPRAPIERLSLPAGPSYVLMAYNLFGTHSGPGPKADQKFLRELAARSHKLPGEPIIALASGGFAWSANGDVKALTEQQALALADQAGAAKRRDQASGAVFFEYTDEQGVQHTVWYADASTFKLWVETLREAEIQRVAMWRLGEWSAESLRYLAEVD</sequence>
<dbReference type="Proteomes" id="UP000677918">
    <property type="component" value="Unassembled WGS sequence"/>
</dbReference>